<organism evidence="2 3">
    <name type="scientific">Hymenobacter lapidiphilus</name>
    <dbReference type="NCBI Taxonomy" id="2608003"/>
    <lineage>
        <taxon>Bacteria</taxon>
        <taxon>Pseudomonadati</taxon>
        <taxon>Bacteroidota</taxon>
        <taxon>Cytophagia</taxon>
        <taxon>Cytophagales</taxon>
        <taxon>Hymenobacteraceae</taxon>
        <taxon>Hymenobacter</taxon>
    </lineage>
</organism>
<dbReference type="RefSeq" id="WP_176906952.1">
    <property type="nucleotide sequence ID" value="NZ_JABKAU010000004.1"/>
</dbReference>
<dbReference type="EMBL" id="JABKAU010000004">
    <property type="protein sequence ID" value="NVO30250.1"/>
    <property type="molecule type" value="Genomic_DNA"/>
</dbReference>
<sequence>MTTQIAPIVGPQARKSLLTIQKASLKKQLLSAEFSEQLDLQRNAREFTLQGKDLVHPDLEACFAGLVPHFCLLTEQLKEADDYSTGGGYWPSEDNEGTQPHFNSYGVTGIVLGAKNGVTLVGFRQLENGKVLNMTAQYVSFAEQSDEFEQSDAWHYPHTAALEQLIGETLNEIEAALRGKCSDVGRQLGMFDEQPREIELGEATEPEAAPTKPRRRPAKANATPAPEAPKPAGRPRKKKEPVVAEATEPAA</sequence>
<reference evidence="2 3" key="1">
    <citation type="submission" date="2020-05" db="EMBL/GenBank/DDBJ databases">
        <title>Hymenobacter terrestris sp. nov. and Hymenobacter lapidiphilus sp. nov., isolated from regoliths in Antarctica.</title>
        <authorList>
            <person name="Sedlacek I."/>
            <person name="Pantucek R."/>
            <person name="Zeman M."/>
            <person name="Holochova P."/>
            <person name="Kralova S."/>
            <person name="Stankova E."/>
            <person name="Sedo O."/>
            <person name="Micenkova L."/>
            <person name="Svec P."/>
            <person name="Gupta V."/>
            <person name="Sood U."/>
            <person name="Korpole U.S."/>
            <person name="Lal R."/>
        </authorList>
    </citation>
    <scope>NUCLEOTIDE SEQUENCE [LARGE SCALE GENOMIC DNA]</scope>
    <source>
        <strain evidence="2 3">P5342</strain>
    </source>
</reference>
<name>A0A7Y7PLZ5_9BACT</name>
<feature type="region of interest" description="Disordered" evidence="1">
    <location>
        <begin position="192"/>
        <end position="251"/>
    </location>
</feature>
<accession>A0A7Y7PLZ5</accession>
<evidence type="ECO:0000256" key="1">
    <source>
        <dbReference type="SAM" id="MobiDB-lite"/>
    </source>
</evidence>
<proteinExistence type="predicted"/>
<dbReference type="AlphaFoldDB" id="A0A7Y7PLZ5"/>
<evidence type="ECO:0000313" key="3">
    <source>
        <dbReference type="Proteomes" id="UP000565521"/>
    </source>
</evidence>
<gene>
    <name evidence="2" type="ORF">HW554_03445</name>
</gene>
<evidence type="ECO:0000313" key="2">
    <source>
        <dbReference type="EMBL" id="NVO30250.1"/>
    </source>
</evidence>
<keyword evidence="3" id="KW-1185">Reference proteome</keyword>
<dbReference type="Proteomes" id="UP000565521">
    <property type="component" value="Unassembled WGS sequence"/>
</dbReference>
<protein>
    <submittedName>
        <fullName evidence="2">Uncharacterized protein</fullName>
    </submittedName>
</protein>
<comment type="caution">
    <text evidence="2">The sequence shown here is derived from an EMBL/GenBank/DDBJ whole genome shotgun (WGS) entry which is preliminary data.</text>
</comment>